<dbReference type="InterPro" id="IPR036390">
    <property type="entry name" value="WH_DNA-bd_sf"/>
</dbReference>
<keyword evidence="2 5" id="KW-0238">DNA-binding</keyword>
<evidence type="ECO:0000313" key="6">
    <source>
        <dbReference type="Proteomes" id="UP000271339"/>
    </source>
</evidence>
<dbReference type="PANTHER" id="PTHR42756">
    <property type="entry name" value="TRANSCRIPTIONAL REGULATOR, MARR"/>
    <property type="match status" value="1"/>
</dbReference>
<evidence type="ECO:0000256" key="3">
    <source>
        <dbReference type="ARBA" id="ARBA00023163"/>
    </source>
</evidence>
<gene>
    <name evidence="5" type="ORF">BXY75_2826</name>
</gene>
<dbReference type="AlphaFoldDB" id="A0A3L9YJA9"/>
<evidence type="ECO:0000313" key="5">
    <source>
        <dbReference type="EMBL" id="RMA58018.1"/>
    </source>
</evidence>
<dbReference type="SMART" id="SM00347">
    <property type="entry name" value="HTH_MARR"/>
    <property type="match status" value="1"/>
</dbReference>
<evidence type="ECO:0000256" key="2">
    <source>
        <dbReference type="ARBA" id="ARBA00023125"/>
    </source>
</evidence>
<evidence type="ECO:0000259" key="4">
    <source>
        <dbReference type="PROSITE" id="PS50995"/>
    </source>
</evidence>
<proteinExistence type="predicted"/>
<keyword evidence="3" id="KW-0804">Transcription</keyword>
<dbReference type="EMBL" id="REFC01000014">
    <property type="protein sequence ID" value="RMA58018.1"/>
    <property type="molecule type" value="Genomic_DNA"/>
</dbReference>
<dbReference type="SUPFAM" id="SSF46785">
    <property type="entry name" value="Winged helix' DNA-binding domain"/>
    <property type="match status" value="1"/>
</dbReference>
<dbReference type="GO" id="GO:0003677">
    <property type="term" value="F:DNA binding"/>
    <property type="evidence" value="ECO:0007669"/>
    <property type="project" value="UniProtKB-KW"/>
</dbReference>
<dbReference type="InterPro" id="IPR000835">
    <property type="entry name" value="HTH_MarR-typ"/>
</dbReference>
<name>A0A3L9YJA9_9FLAO</name>
<evidence type="ECO:0000256" key="1">
    <source>
        <dbReference type="ARBA" id="ARBA00023015"/>
    </source>
</evidence>
<organism evidence="5 6">
    <name type="scientific">Ulvibacter antarcticus</name>
    <dbReference type="NCBI Taxonomy" id="442714"/>
    <lineage>
        <taxon>Bacteria</taxon>
        <taxon>Pseudomonadati</taxon>
        <taxon>Bacteroidota</taxon>
        <taxon>Flavobacteriia</taxon>
        <taxon>Flavobacteriales</taxon>
        <taxon>Flavobacteriaceae</taxon>
        <taxon>Ulvibacter</taxon>
    </lineage>
</organism>
<feature type="domain" description="HTH marR-type" evidence="4">
    <location>
        <begin position="27"/>
        <end position="162"/>
    </location>
</feature>
<protein>
    <submittedName>
        <fullName evidence="5">DNA-binding MarR family transcriptional regulator</fullName>
    </submittedName>
</protein>
<dbReference type="PRINTS" id="PR00598">
    <property type="entry name" value="HTHMARR"/>
</dbReference>
<reference evidence="5 6" key="1">
    <citation type="submission" date="2018-10" db="EMBL/GenBank/DDBJ databases">
        <title>Genomic Encyclopedia of Archaeal and Bacterial Type Strains, Phase II (KMG-II): from individual species to whole genera.</title>
        <authorList>
            <person name="Goeker M."/>
        </authorList>
    </citation>
    <scope>NUCLEOTIDE SEQUENCE [LARGE SCALE GENOMIC DNA]</scope>
    <source>
        <strain evidence="5 6">DSM 23424</strain>
    </source>
</reference>
<keyword evidence="1" id="KW-0805">Transcription regulation</keyword>
<dbReference type="OrthoDB" id="9799747at2"/>
<keyword evidence="6" id="KW-1185">Reference proteome</keyword>
<comment type="caution">
    <text evidence="5">The sequence shown here is derived from an EMBL/GenBank/DDBJ whole genome shotgun (WGS) entry which is preliminary data.</text>
</comment>
<dbReference type="Proteomes" id="UP000271339">
    <property type="component" value="Unassembled WGS sequence"/>
</dbReference>
<accession>A0A3L9YJA9</accession>
<dbReference type="PROSITE" id="PS50995">
    <property type="entry name" value="HTH_MARR_2"/>
    <property type="match status" value="1"/>
</dbReference>
<dbReference type="Pfam" id="PF12802">
    <property type="entry name" value="MarR_2"/>
    <property type="match status" value="1"/>
</dbReference>
<dbReference type="InterPro" id="IPR036388">
    <property type="entry name" value="WH-like_DNA-bd_sf"/>
</dbReference>
<dbReference type="Gene3D" id="1.10.10.10">
    <property type="entry name" value="Winged helix-like DNA-binding domain superfamily/Winged helix DNA-binding domain"/>
    <property type="match status" value="1"/>
</dbReference>
<dbReference type="GO" id="GO:0003700">
    <property type="term" value="F:DNA-binding transcription factor activity"/>
    <property type="evidence" value="ECO:0007669"/>
    <property type="project" value="InterPro"/>
</dbReference>
<dbReference type="RefSeq" id="WP_121908356.1">
    <property type="nucleotide sequence ID" value="NZ_REFC01000014.1"/>
</dbReference>
<sequence>MNTKNNDIIDTLISDWKKERPDLDASSMHIVGRILKLGKTLEKRAGKALQESGIYYTDLDVLATLRRSGSPYELTPKELMMSVLITSGAMTALLDRLTKLDLIYRAPDSSDGRIRRAGLTQKGIEIIDKAIETRFSEATTSVQTLNNSEKEQLSDLLKKLMAALNS</sequence>
<dbReference type="PANTHER" id="PTHR42756:SF1">
    <property type="entry name" value="TRANSCRIPTIONAL REPRESSOR OF EMRAB OPERON"/>
    <property type="match status" value="1"/>
</dbReference>